<proteinExistence type="predicted"/>
<reference evidence="1" key="1">
    <citation type="submission" date="2022-07" db="EMBL/GenBank/DDBJ databases">
        <title>Genome Sequence of Lecanicillium saksenae.</title>
        <authorList>
            <person name="Buettner E."/>
        </authorList>
    </citation>
    <scope>NUCLEOTIDE SEQUENCE</scope>
    <source>
        <strain evidence="1">VT-O1</strain>
    </source>
</reference>
<evidence type="ECO:0000313" key="2">
    <source>
        <dbReference type="Proteomes" id="UP001148737"/>
    </source>
</evidence>
<comment type="caution">
    <text evidence="1">The sequence shown here is derived from an EMBL/GenBank/DDBJ whole genome shotgun (WGS) entry which is preliminary data.</text>
</comment>
<keyword evidence="2" id="KW-1185">Reference proteome</keyword>
<gene>
    <name evidence="1" type="ORF">NLG97_g7987</name>
</gene>
<evidence type="ECO:0000313" key="1">
    <source>
        <dbReference type="EMBL" id="KAJ3480780.1"/>
    </source>
</evidence>
<dbReference type="Proteomes" id="UP001148737">
    <property type="component" value="Unassembled WGS sequence"/>
</dbReference>
<name>A0ACC1QLD9_9HYPO</name>
<dbReference type="EMBL" id="JANAKD010001318">
    <property type="protein sequence ID" value="KAJ3480780.1"/>
    <property type="molecule type" value="Genomic_DNA"/>
</dbReference>
<protein>
    <submittedName>
        <fullName evidence="1">Uncharacterized protein</fullName>
    </submittedName>
</protein>
<organism evidence="1 2">
    <name type="scientific">Lecanicillium saksenae</name>
    <dbReference type="NCBI Taxonomy" id="468837"/>
    <lineage>
        <taxon>Eukaryota</taxon>
        <taxon>Fungi</taxon>
        <taxon>Dikarya</taxon>
        <taxon>Ascomycota</taxon>
        <taxon>Pezizomycotina</taxon>
        <taxon>Sordariomycetes</taxon>
        <taxon>Hypocreomycetidae</taxon>
        <taxon>Hypocreales</taxon>
        <taxon>Cordycipitaceae</taxon>
        <taxon>Lecanicillium</taxon>
    </lineage>
</organism>
<accession>A0ACC1QLD9</accession>
<sequence>MMKLYSKESHTVFISGGVEGFLTNTPRETDTAKKTEARDLTNLQQLVDNFELPRNKLDRLLEVLFGGRGTIDAIEMEAYLEQLRKHWDFANSSKLCIIEALLEPSKQLRDTKFHWYVDFKMRREIVVEWCRRYAAQPSNDDWQSVLQDIRSLFMVQRLGSEAYHEESDSYRGMAQRIARLLNDAKDPDLLCRLFSAMIDLSHPGLRGNMEALAKLDRMGAYLENEFFMDLKKDFFADLSVEENLYREPMSNENTSDMQGDEDDEDDEDEKDEDDKDDGYDGNDGEYEEGK</sequence>